<evidence type="ECO:0000313" key="4">
    <source>
        <dbReference type="Proteomes" id="UP000184389"/>
    </source>
</evidence>
<dbReference type="Gene3D" id="3.30.9.10">
    <property type="entry name" value="D-Amino Acid Oxidase, subunit A, domain 2"/>
    <property type="match status" value="1"/>
</dbReference>
<dbReference type="Pfam" id="PF04972">
    <property type="entry name" value="BON"/>
    <property type="match status" value="1"/>
</dbReference>
<name>A0A1M5YCK4_9FIRM</name>
<feature type="region of interest" description="Disordered" evidence="1">
    <location>
        <begin position="330"/>
        <end position="358"/>
    </location>
</feature>
<dbReference type="Gene3D" id="1.10.10.1100">
    <property type="entry name" value="BFD-like [2Fe-2S]-binding domain"/>
    <property type="match status" value="1"/>
</dbReference>
<dbReference type="InterPro" id="IPR041854">
    <property type="entry name" value="BFD-like_2Fe2S-bd_dom_sf"/>
</dbReference>
<accession>A0A1M5YCK4</accession>
<evidence type="ECO:0000256" key="1">
    <source>
        <dbReference type="SAM" id="MobiDB-lite"/>
    </source>
</evidence>
<gene>
    <name evidence="3" type="ORF">SAMN02745180_02124</name>
</gene>
<proteinExistence type="predicted"/>
<dbReference type="Pfam" id="PF04324">
    <property type="entry name" value="Fer2_BFD"/>
    <property type="match status" value="1"/>
</dbReference>
<organism evidence="3 4">
    <name type="scientific">Sporanaerobacter acetigenes DSM 13106</name>
    <dbReference type="NCBI Taxonomy" id="1123281"/>
    <lineage>
        <taxon>Bacteria</taxon>
        <taxon>Bacillati</taxon>
        <taxon>Bacillota</taxon>
        <taxon>Tissierellia</taxon>
        <taxon>Tissierellales</taxon>
        <taxon>Sporanaerobacteraceae</taxon>
        <taxon>Sporanaerobacter</taxon>
    </lineage>
</organism>
<dbReference type="PANTHER" id="PTHR42720:SF1">
    <property type="entry name" value="GLYCEROL 3-PHOSPHATE OXIDASE"/>
    <property type="match status" value="1"/>
</dbReference>
<dbReference type="Proteomes" id="UP000184389">
    <property type="component" value="Unassembled WGS sequence"/>
</dbReference>
<evidence type="ECO:0000259" key="2">
    <source>
        <dbReference type="PROSITE" id="PS50914"/>
    </source>
</evidence>
<sequence>MKIKNKILTKIKQNEKLSRYNIEVEVNEDKVVFLKGEVDSWDQVVEIGHIAGKTKGVYGVVNDIGVKGANVLKKDKKKLIEKGRKIGVVDESDVIIIGGGVTGCGIARELSKYKLNIVLLEKHEDVAEGASKANNGMIHPGNAAYPGTLKAKLNVKGNAMYTKWAEELGFEFKRTGSIILANSKEDMKIVRLASIAGKLNRVPHMKKLKGEEVMKMEPNIKKKPLMGLYTPTTAYVDGFGVVIALAENAATNGVKFHLNTEVVDVMTDNGKVAGVITDKGIFKGKYVINCAGIYADDIAEMAGDKFFTLHPRRGTILIFDKNKAGVTRSSGLVNSKRNKESKGGGPQQTPEGNQLWGPSATEIMDKEDLTVTKVEFDYAFESGARVEEHISRRDVITYFSGIRPADYKEDFIIGMSKKVKGFINVAGIQSPGLASAPAIAEMVENIVLKDAGGIEKNPDYNPIRKPPVQFRKLSFGEQDKLIKENPLYGHVVCRCETITEAEIVEAIHSPIPATTVDAIKRRTRASMGRCQGGFCGPKIVKILARELGVDVTEITQKGKGSYIIESKSR</sequence>
<dbReference type="CDD" id="cd19946">
    <property type="entry name" value="GlpA-like_Fer2_BFD-like"/>
    <property type="match status" value="1"/>
</dbReference>
<dbReference type="PANTHER" id="PTHR42720">
    <property type="entry name" value="GLYCEROL-3-PHOSPHATE DEHYDROGENASE"/>
    <property type="match status" value="1"/>
</dbReference>
<reference evidence="3 4" key="1">
    <citation type="submission" date="2016-11" db="EMBL/GenBank/DDBJ databases">
        <authorList>
            <person name="Jaros S."/>
            <person name="Januszkiewicz K."/>
            <person name="Wedrychowicz H."/>
        </authorList>
    </citation>
    <scope>NUCLEOTIDE SEQUENCE [LARGE SCALE GENOMIC DNA]</scope>
    <source>
        <strain evidence="3 4">DSM 13106</strain>
    </source>
</reference>
<dbReference type="InterPro" id="IPR052745">
    <property type="entry name" value="G3P_Oxidase/Oxidoreductase"/>
</dbReference>
<dbReference type="Pfam" id="PF01266">
    <property type="entry name" value="DAO"/>
    <property type="match status" value="1"/>
</dbReference>
<dbReference type="EMBL" id="FQXR01000010">
    <property type="protein sequence ID" value="SHI09775.1"/>
    <property type="molecule type" value="Genomic_DNA"/>
</dbReference>
<dbReference type="InterPro" id="IPR007055">
    <property type="entry name" value="BON_dom"/>
</dbReference>
<dbReference type="InterPro" id="IPR006076">
    <property type="entry name" value="FAD-dep_OxRdtase"/>
</dbReference>
<dbReference type="Gene3D" id="3.50.50.60">
    <property type="entry name" value="FAD/NAD(P)-binding domain"/>
    <property type="match status" value="1"/>
</dbReference>
<dbReference type="InterPro" id="IPR007419">
    <property type="entry name" value="BFD-like_2Fe2S-bd_dom"/>
</dbReference>
<dbReference type="PROSITE" id="PS50914">
    <property type="entry name" value="BON"/>
    <property type="match status" value="1"/>
</dbReference>
<evidence type="ECO:0000313" key="3">
    <source>
        <dbReference type="EMBL" id="SHI09775.1"/>
    </source>
</evidence>
<keyword evidence="4" id="KW-1185">Reference proteome</keyword>
<dbReference type="AlphaFoldDB" id="A0A1M5YCK4"/>
<dbReference type="RefSeq" id="WP_200796543.1">
    <property type="nucleotide sequence ID" value="NZ_FQXR01000010.1"/>
</dbReference>
<dbReference type="Gene3D" id="3.30.1340.30">
    <property type="match status" value="1"/>
</dbReference>
<dbReference type="InterPro" id="IPR036188">
    <property type="entry name" value="FAD/NAD-bd_sf"/>
</dbReference>
<dbReference type="STRING" id="1123281.SAMN02745180_02124"/>
<protein>
    <submittedName>
        <fullName evidence="3">Glycerol-3-phosphate dehydrogenase</fullName>
    </submittedName>
</protein>
<dbReference type="SUPFAM" id="SSF51905">
    <property type="entry name" value="FAD/NAD(P)-binding domain"/>
    <property type="match status" value="1"/>
</dbReference>
<feature type="domain" description="BON" evidence="2">
    <location>
        <begin position="1"/>
        <end position="68"/>
    </location>
</feature>